<feature type="domain" description="HNH nuclease" evidence="1">
    <location>
        <begin position="13"/>
        <end position="69"/>
    </location>
</feature>
<dbReference type="EMBL" id="JAOPJZ010000008">
    <property type="protein sequence ID" value="MCU4752645.1"/>
    <property type="molecule type" value="Genomic_DNA"/>
</dbReference>
<keyword evidence="2" id="KW-0540">Nuclease</keyword>
<dbReference type="PANTHER" id="PTHR33877">
    <property type="entry name" value="SLL1193 PROTEIN"/>
    <property type="match status" value="1"/>
</dbReference>
<evidence type="ECO:0000259" key="1">
    <source>
        <dbReference type="SMART" id="SM00507"/>
    </source>
</evidence>
<comment type="caution">
    <text evidence="2">The sequence shown here is derived from an EMBL/GenBank/DDBJ whole genome shotgun (WGS) entry which is preliminary data.</text>
</comment>
<dbReference type="RefSeq" id="WP_342808974.1">
    <property type="nucleotide sequence ID" value="NZ_JAOPJZ010000008.1"/>
</dbReference>
<gene>
    <name evidence="2" type="ORF">OB919_11710</name>
</gene>
<dbReference type="SMART" id="SM00507">
    <property type="entry name" value="HNHc"/>
    <property type="match status" value="1"/>
</dbReference>
<dbReference type="InterPro" id="IPR003615">
    <property type="entry name" value="HNH_nuc"/>
</dbReference>
<sequence>MIVASRYPPDWDSRRRNVYKRDDYTCQNCGVKGGPRGNTELHAHHIVPISDGGSHKKTNLKTLCKDCHNAIHNENLSAPTAGSNEGKGELKEGEGTALAIAATLVGIIIGAPIAF</sequence>
<dbReference type="Proteomes" id="UP001321047">
    <property type="component" value="Unassembled WGS sequence"/>
</dbReference>
<keyword evidence="3" id="KW-1185">Reference proteome</keyword>
<evidence type="ECO:0000313" key="2">
    <source>
        <dbReference type="EMBL" id="MCU4752645.1"/>
    </source>
</evidence>
<evidence type="ECO:0000313" key="3">
    <source>
        <dbReference type="Proteomes" id="UP001321047"/>
    </source>
</evidence>
<dbReference type="GO" id="GO:0004519">
    <property type="term" value="F:endonuclease activity"/>
    <property type="evidence" value="ECO:0007669"/>
    <property type="project" value="UniProtKB-KW"/>
</dbReference>
<dbReference type="Pfam" id="PF01844">
    <property type="entry name" value="HNH"/>
    <property type="match status" value="1"/>
</dbReference>
<dbReference type="GO" id="GO:0003676">
    <property type="term" value="F:nucleic acid binding"/>
    <property type="evidence" value="ECO:0007669"/>
    <property type="project" value="InterPro"/>
</dbReference>
<proteinExistence type="predicted"/>
<dbReference type="GO" id="GO:0008270">
    <property type="term" value="F:zinc ion binding"/>
    <property type="evidence" value="ECO:0007669"/>
    <property type="project" value="InterPro"/>
</dbReference>
<dbReference type="CDD" id="cd00085">
    <property type="entry name" value="HNHc"/>
    <property type="match status" value="1"/>
</dbReference>
<organism evidence="2 3">
    <name type="scientific">Natronosalvus hydrolyticus</name>
    <dbReference type="NCBI Taxonomy" id="2979988"/>
    <lineage>
        <taxon>Archaea</taxon>
        <taxon>Methanobacteriati</taxon>
        <taxon>Methanobacteriota</taxon>
        <taxon>Stenosarchaea group</taxon>
        <taxon>Halobacteria</taxon>
        <taxon>Halobacteriales</taxon>
        <taxon>Natrialbaceae</taxon>
        <taxon>Natronosalvus</taxon>
    </lineage>
</organism>
<dbReference type="InterPro" id="IPR052892">
    <property type="entry name" value="NA-targeting_endonuclease"/>
</dbReference>
<accession>A0AAP2Z9E9</accession>
<keyword evidence="2" id="KW-0255">Endonuclease</keyword>
<protein>
    <submittedName>
        <fullName evidence="2">HNH endonuclease</fullName>
    </submittedName>
</protein>
<dbReference type="Gene3D" id="1.10.30.50">
    <property type="match status" value="1"/>
</dbReference>
<dbReference type="AlphaFoldDB" id="A0AAP2Z9E9"/>
<dbReference type="PANTHER" id="PTHR33877:SF2">
    <property type="entry name" value="OS07G0170200 PROTEIN"/>
    <property type="match status" value="1"/>
</dbReference>
<reference evidence="2 3" key="1">
    <citation type="submission" date="2022-09" db="EMBL/GenBank/DDBJ databases">
        <title>Enrichment on poylsaccharides allowed isolation of novel metabolic and taxonomic groups of Haloarchaea.</title>
        <authorList>
            <person name="Sorokin D.Y."/>
            <person name="Elcheninov A.G."/>
            <person name="Khizhniak T.V."/>
            <person name="Kolganova T.V."/>
            <person name="Kublanov I.V."/>
        </authorList>
    </citation>
    <scope>NUCLEOTIDE SEQUENCE [LARGE SCALE GENOMIC DNA]</scope>
    <source>
        <strain evidence="2 3">AArc-curdl1</strain>
    </source>
</reference>
<name>A0AAP2Z9E9_9EURY</name>
<dbReference type="InterPro" id="IPR002711">
    <property type="entry name" value="HNH"/>
</dbReference>
<keyword evidence="2" id="KW-0378">Hydrolase</keyword>